<comment type="caution">
    <text evidence="2">The sequence shown here is derived from an EMBL/GenBank/DDBJ whole genome shotgun (WGS) entry which is preliminary data.</text>
</comment>
<dbReference type="Gene3D" id="2.60.40.770">
    <property type="match status" value="1"/>
</dbReference>
<proteinExistence type="predicted"/>
<organism evidence="2 3">
    <name type="scientific">Opisthorchis felineus</name>
    <dbReference type="NCBI Taxonomy" id="147828"/>
    <lineage>
        <taxon>Eukaryota</taxon>
        <taxon>Metazoa</taxon>
        <taxon>Spiralia</taxon>
        <taxon>Lophotrochozoa</taxon>
        <taxon>Platyhelminthes</taxon>
        <taxon>Trematoda</taxon>
        <taxon>Digenea</taxon>
        <taxon>Opisthorchiida</taxon>
        <taxon>Opisthorchiata</taxon>
        <taxon>Opisthorchiidae</taxon>
        <taxon>Opisthorchis</taxon>
    </lineage>
</organism>
<reference evidence="2 3" key="1">
    <citation type="journal article" date="2019" name="BMC Genomics">
        <title>New insights from Opisthorchis felineus genome: update on genomics of the epidemiologically important liver flukes.</title>
        <authorList>
            <person name="Ershov N.I."/>
            <person name="Mordvinov V.A."/>
            <person name="Prokhortchouk E.B."/>
            <person name="Pakharukova M.Y."/>
            <person name="Gunbin K.V."/>
            <person name="Ustyantsev K."/>
            <person name="Genaev M.A."/>
            <person name="Blinov A.G."/>
            <person name="Mazur A."/>
            <person name="Boulygina E."/>
            <person name="Tsygankova S."/>
            <person name="Khrameeva E."/>
            <person name="Chekanov N."/>
            <person name="Fan G."/>
            <person name="Xiao A."/>
            <person name="Zhang H."/>
            <person name="Xu X."/>
            <person name="Yang H."/>
            <person name="Solovyev V."/>
            <person name="Lee S.M."/>
            <person name="Liu X."/>
            <person name="Afonnikov D.A."/>
            <person name="Skryabin K.G."/>
        </authorList>
    </citation>
    <scope>NUCLEOTIDE SEQUENCE [LARGE SCALE GENOMIC DNA]</scope>
    <source>
        <strain evidence="2">AK-0245</strain>
        <tissue evidence="2">Whole organism</tissue>
    </source>
</reference>
<evidence type="ECO:0000259" key="1">
    <source>
        <dbReference type="SMART" id="SM00737"/>
    </source>
</evidence>
<dbReference type="OrthoDB" id="10302947at2759"/>
<dbReference type="SMART" id="SM00737">
    <property type="entry name" value="ML"/>
    <property type="match status" value="1"/>
</dbReference>
<name>A0A4S2LT70_OPIFE</name>
<keyword evidence="3" id="KW-1185">Reference proteome</keyword>
<feature type="domain" description="MD-2-related lipid-recognition" evidence="1">
    <location>
        <begin position="32"/>
        <end position="153"/>
    </location>
</feature>
<gene>
    <name evidence="2" type="ORF">CRM22_005021</name>
</gene>
<sequence length="161" mass="18199">MRGIINFATVVLSISSQRVIGKECWKPSKPFYTECSDTHVVKAVALNNCIESPCELKANRSATLMITFQPGTKITQLTPELQLYVNFFIRPRLNPKSFESFLELMDGPFPLEPGRFYTYTCSEVMPARTGSVTATWRMYDQNSNNAVCVEFPVVVVDPEDE</sequence>
<dbReference type="InterPro" id="IPR003172">
    <property type="entry name" value="ML_dom"/>
</dbReference>
<dbReference type="Proteomes" id="UP000308267">
    <property type="component" value="Unassembled WGS sequence"/>
</dbReference>
<dbReference type="Pfam" id="PF02221">
    <property type="entry name" value="E1_DerP2_DerF2"/>
    <property type="match status" value="1"/>
</dbReference>
<dbReference type="InterPro" id="IPR014756">
    <property type="entry name" value="Ig_E-set"/>
</dbReference>
<dbReference type="AlphaFoldDB" id="A0A4S2LT70"/>
<evidence type="ECO:0000313" key="2">
    <source>
        <dbReference type="EMBL" id="TGZ67012.1"/>
    </source>
</evidence>
<protein>
    <recommendedName>
        <fullName evidence="1">MD-2-related lipid-recognition domain-containing protein</fullName>
    </recommendedName>
</protein>
<dbReference type="SUPFAM" id="SSF81296">
    <property type="entry name" value="E set domains"/>
    <property type="match status" value="1"/>
</dbReference>
<evidence type="ECO:0000313" key="3">
    <source>
        <dbReference type="Proteomes" id="UP000308267"/>
    </source>
</evidence>
<dbReference type="EMBL" id="SJOL01006431">
    <property type="protein sequence ID" value="TGZ67012.1"/>
    <property type="molecule type" value="Genomic_DNA"/>
</dbReference>
<accession>A0A4S2LT70</accession>